<name>I3VWI9_THESW</name>
<dbReference type="AlphaFoldDB" id="I3VWI9"/>
<dbReference type="SUPFAM" id="SSF53254">
    <property type="entry name" value="Phosphoglycerate mutase-like"/>
    <property type="match status" value="1"/>
</dbReference>
<reference evidence="5 6" key="1">
    <citation type="journal article" date="2014" name="Appl. Environ. Microbiol.">
        <title>Profile of Secreted Hydrolases, Associated Proteins, and SlpA in Thermoanaerobacterium saccharolyticum during the Degradation of Hemicellulose.</title>
        <authorList>
            <person name="Currie D.H."/>
            <person name="Guss A.M."/>
            <person name="Herring C.D."/>
            <person name="Giannone R.J."/>
            <person name="Johnson C.M."/>
            <person name="Lankford P.K."/>
            <person name="Brown S.D."/>
            <person name="Hettich R.L."/>
            <person name="Lynd L.R."/>
        </authorList>
    </citation>
    <scope>NUCLEOTIDE SEQUENCE [LARGE SCALE GENOMIC DNA]</scope>
    <source>
        <strain evidence="6">DSM 8691 / JW/SL-YS485</strain>
    </source>
</reference>
<feature type="binding site" evidence="4">
    <location>
        <position position="59"/>
    </location>
    <ligand>
        <name>substrate</name>
    </ligand>
</feature>
<keyword evidence="2" id="KW-0413">Isomerase</keyword>
<dbReference type="RefSeq" id="WP_014758739.1">
    <property type="nucleotide sequence ID" value="NC_017992.1"/>
</dbReference>
<dbReference type="PROSITE" id="PS00175">
    <property type="entry name" value="PG_MUTASE"/>
    <property type="match status" value="1"/>
</dbReference>
<dbReference type="PANTHER" id="PTHR48100:SF1">
    <property type="entry name" value="HISTIDINE PHOSPHATASE FAMILY PROTEIN-RELATED"/>
    <property type="match status" value="1"/>
</dbReference>
<dbReference type="SMART" id="SM00855">
    <property type="entry name" value="PGAM"/>
    <property type="match status" value="1"/>
</dbReference>
<accession>I3VWI9</accession>
<dbReference type="EMBL" id="CP003184">
    <property type="protein sequence ID" value="AFK86884.1"/>
    <property type="molecule type" value="Genomic_DNA"/>
</dbReference>
<keyword evidence="6" id="KW-1185">Reference proteome</keyword>
<protein>
    <submittedName>
        <fullName evidence="5">Phosphoglycerate mutase</fullName>
    </submittedName>
</protein>
<evidence type="ECO:0000313" key="5">
    <source>
        <dbReference type="EMBL" id="AFK86884.1"/>
    </source>
</evidence>
<dbReference type="GO" id="GO:0005737">
    <property type="term" value="C:cytoplasm"/>
    <property type="evidence" value="ECO:0007669"/>
    <property type="project" value="TreeGrafter"/>
</dbReference>
<evidence type="ECO:0000256" key="1">
    <source>
        <dbReference type="ARBA" id="ARBA00023152"/>
    </source>
</evidence>
<dbReference type="Gene3D" id="3.40.50.1240">
    <property type="entry name" value="Phosphoglycerate mutase-like"/>
    <property type="match status" value="1"/>
</dbReference>
<dbReference type="Pfam" id="PF00300">
    <property type="entry name" value="His_Phos_1"/>
    <property type="match status" value="1"/>
</dbReference>
<dbReference type="InterPro" id="IPR001345">
    <property type="entry name" value="PG/BPGM_mutase_AS"/>
</dbReference>
<evidence type="ECO:0000256" key="3">
    <source>
        <dbReference type="PIRSR" id="PIRSR613078-1"/>
    </source>
</evidence>
<dbReference type="STRING" id="1094508.Tsac_1880"/>
<dbReference type="GO" id="GO:0016791">
    <property type="term" value="F:phosphatase activity"/>
    <property type="evidence" value="ECO:0007669"/>
    <property type="project" value="TreeGrafter"/>
</dbReference>
<sequence length="207" mass="23712">MSTRLFIVRHGETLWNRQKKIQGASDTELSDEGVKQAYLLSQRLKNEFIDVIFSSDLDRAYKTATFIAKNFNLDVIKLPELREISFGVWEGLTVDEIEKSYKELYHTWKTNPPEAIIEGAETLKAVQERILNVTNKIVEQYKNKNILIVSHGTTIKALILGMLNLDLSFYPKIRQDNTALNIIDVKDDGNCVLVLLNDTCHLRSDNN</sequence>
<feature type="active site" description="Proton donor/acceptor" evidence="3">
    <location>
        <position position="83"/>
    </location>
</feature>
<dbReference type="KEGG" id="tsh:Tsac_1880"/>
<dbReference type="PANTHER" id="PTHR48100">
    <property type="entry name" value="BROAD-SPECIFICITY PHOSPHATASE YOR283W-RELATED"/>
    <property type="match status" value="1"/>
</dbReference>
<evidence type="ECO:0000313" key="6">
    <source>
        <dbReference type="Proteomes" id="UP000006178"/>
    </source>
</evidence>
<dbReference type="Proteomes" id="UP000006178">
    <property type="component" value="Chromosome"/>
</dbReference>
<dbReference type="PIRSF" id="PIRSF000709">
    <property type="entry name" value="6PFK_2-Ptase"/>
    <property type="match status" value="1"/>
</dbReference>
<organism evidence="5 6">
    <name type="scientific">Thermoanaerobacterium saccharolyticum (strain DSM 8691 / JW/SL-YS485)</name>
    <dbReference type="NCBI Taxonomy" id="1094508"/>
    <lineage>
        <taxon>Bacteria</taxon>
        <taxon>Bacillati</taxon>
        <taxon>Bacillota</taxon>
        <taxon>Clostridia</taxon>
        <taxon>Thermoanaerobacterales</taxon>
        <taxon>Thermoanaerobacteraceae</taxon>
        <taxon>Thermoanaerobacterium</taxon>
    </lineage>
</organism>
<evidence type="ECO:0000256" key="2">
    <source>
        <dbReference type="ARBA" id="ARBA00023235"/>
    </source>
</evidence>
<dbReference type="InterPro" id="IPR029033">
    <property type="entry name" value="His_PPase_superfam"/>
</dbReference>
<evidence type="ECO:0000256" key="4">
    <source>
        <dbReference type="PIRSR" id="PIRSR613078-2"/>
    </source>
</evidence>
<dbReference type="CDD" id="cd07067">
    <property type="entry name" value="HP_PGM_like"/>
    <property type="match status" value="1"/>
</dbReference>
<dbReference type="InterPro" id="IPR013078">
    <property type="entry name" value="His_Pase_superF_clade-1"/>
</dbReference>
<keyword evidence="1" id="KW-0324">Glycolysis</keyword>
<dbReference type="eggNOG" id="COG0406">
    <property type="taxonomic scope" value="Bacteria"/>
</dbReference>
<dbReference type="BioCyc" id="TSAC1094508:GLMA-1906-MONOMER"/>
<feature type="active site" description="Tele-phosphohistidine intermediate" evidence="3">
    <location>
        <position position="10"/>
    </location>
</feature>
<dbReference type="PATRIC" id="fig|1094508.3.peg.1905"/>
<proteinExistence type="predicted"/>
<feature type="binding site" evidence="4">
    <location>
        <begin position="9"/>
        <end position="16"/>
    </location>
    <ligand>
        <name>substrate</name>
    </ligand>
</feature>
<gene>
    <name evidence="5" type="ordered locus">Tsac_1880</name>
</gene>
<dbReference type="InterPro" id="IPR050275">
    <property type="entry name" value="PGM_Phosphatase"/>
</dbReference>